<dbReference type="OrthoDB" id="6770508at2759"/>
<gene>
    <name evidence="1" type="ORF">ILUMI_13113</name>
</gene>
<reference evidence="1" key="1">
    <citation type="submission" date="2019-08" db="EMBL/GenBank/DDBJ databases">
        <title>The genome of the North American firefly Photinus pyralis.</title>
        <authorList>
            <consortium name="Photinus pyralis genome working group"/>
            <person name="Fallon T.R."/>
            <person name="Sander Lower S.E."/>
            <person name="Weng J.-K."/>
        </authorList>
    </citation>
    <scope>NUCLEOTIDE SEQUENCE</scope>
    <source>
        <strain evidence="1">TRF0915ILg1</strain>
        <tissue evidence="1">Whole body</tissue>
    </source>
</reference>
<sequence>MVDLIMEALVPNLARTKSRIESETGFMTYKNKNEHVNLTSEDEIRFVIDTGAKNHLVTKEVGNFIINETPVNRDISMTKSGHQGPEARGPQIACSTGNPIKMRDVWVCHGLSYNLLSAKKLQQAGLKVIFRKDLVLIKKGVLTGQLE</sequence>
<dbReference type="AlphaFoldDB" id="A0A8K0G8Y7"/>
<organism evidence="1 2">
    <name type="scientific">Ignelater luminosus</name>
    <name type="common">Cucubano</name>
    <name type="synonym">Pyrophorus luminosus</name>
    <dbReference type="NCBI Taxonomy" id="2038154"/>
    <lineage>
        <taxon>Eukaryota</taxon>
        <taxon>Metazoa</taxon>
        <taxon>Ecdysozoa</taxon>
        <taxon>Arthropoda</taxon>
        <taxon>Hexapoda</taxon>
        <taxon>Insecta</taxon>
        <taxon>Pterygota</taxon>
        <taxon>Neoptera</taxon>
        <taxon>Endopterygota</taxon>
        <taxon>Coleoptera</taxon>
        <taxon>Polyphaga</taxon>
        <taxon>Elateriformia</taxon>
        <taxon>Elateroidea</taxon>
        <taxon>Elateridae</taxon>
        <taxon>Agrypninae</taxon>
        <taxon>Pyrophorini</taxon>
        <taxon>Ignelater</taxon>
    </lineage>
</organism>
<dbReference type="Proteomes" id="UP000801492">
    <property type="component" value="Unassembled WGS sequence"/>
</dbReference>
<dbReference type="EMBL" id="VTPC01008271">
    <property type="protein sequence ID" value="KAF2893067.1"/>
    <property type="molecule type" value="Genomic_DNA"/>
</dbReference>
<keyword evidence="2" id="KW-1185">Reference proteome</keyword>
<proteinExistence type="predicted"/>
<protein>
    <submittedName>
        <fullName evidence="1">Uncharacterized protein</fullName>
    </submittedName>
</protein>
<comment type="caution">
    <text evidence="1">The sequence shown here is derived from an EMBL/GenBank/DDBJ whole genome shotgun (WGS) entry which is preliminary data.</text>
</comment>
<evidence type="ECO:0000313" key="1">
    <source>
        <dbReference type="EMBL" id="KAF2893067.1"/>
    </source>
</evidence>
<evidence type="ECO:0000313" key="2">
    <source>
        <dbReference type="Proteomes" id="UP000801492"/>
    </source>
</evidence>
<name>A0A8K0G8Y7_IGNLU</name>
<accession>A0A8K0G8Y7</accession>